<name>A0A1I7XTZ5_HETBA</name>
<dbReference type="WBParaSite" id="Hba_20996">
    <property type="protein sequence ID" value="Hba_20996"/>
    <property type="gene ID" value="Hba_20996"/>
</dbReference>
<evidence type="ECO:0000313" key="1">
    <source>
        <dbReference type="Proteomes" id="UP000095283"/>
    </source>
</evidence>
<keyword evidence="1" id="KW-1185">Reference proteome</keyword>
<reference evidence="2" key="1">
    <citation type="submission" date="2016-11" db="UniProtKB">
        <authorList>
            <consortium name="WormBaseParasite"/>
        </authorList>
    </citation>
    <scope>IDENTIFICATION</scope>
</reference>
<organism evidence="1 2">
    <name type="scientific">Heterorhabditis bacteriophora</name>
    <name type="common">Entomopathogenic nematode worm</name>
    <dbReference type="NCBI Taxonomy" id="37862"/>
    <lineage>
        <taxon>Eukaryota</taxon>
        <taxon>Metazoa</taxon>
        <taxon>Ecdysozoa</taxon>
        <taxon>Nematoda</taxon>
        <taxon>Chromadorea</taxon>
        <taxon>Rhabditida</taxon>
        <taxon>Rhabditina</taxon>
        <taxon>Rhabditomorpha</taxon>
        <taxon>Strongyloidea</taxon>
        <taxon>Heterorhabditidae</taxon>
        <taxon>Heterorhabditis</taxon>
    </lineage>
</organism>
<dbReference type="AlphaFoldDB" id="A0A1I7XTZ5"/>
<accession>A0A1I7XTZ5</accession>
<sequence>MAENEFHTRTDEVRRSDWIKVKPQATSINQGCIKRKMVTVWWSTGGTMRLKLLGSWRNHHCREVIPGKRQNVVRTATFTSSIGQSK</sequence>
<evidence type="ECO:0000313" key="2">
    <source>
        <dbReference type="WBParaSite" id="Hba_20996"/>
    </source>
</evidence>
<proteinExistence type="predicted"/>
<protein>
    <submittedName>
        <fullName evidence="2">FLYWCH-type domain-containing protein</fullName>
    </submittedName>
</protein>
<dbReference type="Proteomes" id="UP000095283">
    <property type="component" value="Unplaced"/>
</dbReference>